<dbReference type="InterPro" id="IPR058837">
    <property type="entry name" value="MamS_MamX_dom"/>
</dbReference>
<accession>A0ABS9K913</accession>
<gene>
    <name evidence="2" type="ORF">L6773_02075</name>
</gene>
<dbReference type="EMBL" id="JAKLWS010000001">
    <property type="protein sequence ID" value="MCG2587336.1"/>
    <property type="molecule type" value="Genomic_DNA"/>
</dbReference>
<dbReference type="Proteomes" id="UP001165366">
    <property type="component" value="Unassembled WGS sequence"/>
</dbReference>
<evidence type="ECO:0000313" key="2">
    <source>
        <dbReference type="EMBL" id="MCG2587336.1"/>
    </source>
</evidence>
<evidence type="ECO:0000313" key="3">
    <source>
        <dbReference type="Proteomes" id="UP001165366"/>
    </source>
</evidence>
<protein>
    <recommendedName>
        <fullName evidence="1">Magnetosome protein MamS/MamX domain-containing protein</fullName>
    </recommendedName>
</protein>
<reference evidence="2" key="1">
    <citation type="submission" date="2022-01" db="EMBL/GenBank/DDBJ databases">
        <authorList>
            <person name="Wang Y."/>
        </authorList>
    </citation>
    <scope>NUCLEOTIDE SEQUENCE</scope>
    <source>
        <strain evidence="2">WB101</strain>
    </source>
</reference>
<proteinExistence type="predicted"/>
<dbReference type="RefSeq" id="WP_237852174.1">
    <property type="nucleotide sequence ID" value="NZ_JAKLWS010000001.1"/>
</dbReference>
<evidence type="ECO:0000259" key="1">
    <source>
        <dbReference type="Pfam" id="PF26390"/>
    </source>
</evidence>
<organism evidence="2 3">
    <name type="scientific">Rhodohalobacter sulfatireducens</name>
    <dbReference type="NCBI Taxonomy" id="2911366"/>
    <lineage>
        <taxon>Bacteria</taxon>
        <taxon>Pseudomonadati</taxon>
        <taxon>Balneolota</taxon>
        <taxon>Balneolia</taxon>
        <taxon>Balneolales</taxon>
        <taxon>Balneolaceae</taxon>
        <taxon>Rhodohalobacter</taxon>
    </lineage>
</organism>
<reference evidence="2" key="2">
    <citation type="submission" date="2024-05" db="EMBL/GenBank/DDBJ databases">
        <title>Rhodohalobacter halophilus gen. nov., sp. nov., a moderately halophilic member of the family Balneolaceae.</title>
        <authorList>
            <person name="Xia J."/>
        </authorList>
    </citation>
    <scope>NUCLEOTIDE SEQUENCE</scope>
    <source>
        <strain evidence="2">WB101</strain>
    </source>
</reference>
<dbReference type="Pfam" id="PF26390">
    <property type="entry name" value="MamS_MamX"/>
    <property type="match status" value="1"/>
</dbReference>
<comment type="caution">
    <text evidence="2">The sequence shown here is derived from an EMBL/GenBank/DDBJ whole genome shotgun (WGS) entry which is preliminary data.</text>
</comment>
<name>A0ABS9K913_9BACT</name>
<feature type="domain" description="Magnetosome protein MamS/MamX" evidence="1">
    <location>
        <begin position="42"/>
        <end position="127"/>
    </location>
</feature>
<keyword evidence="3" id="KW-1185">Reference proteome</keyword>
<sequence length="145" mass="16394">MNVKNEMIAGGAALVTLAGVALAGYQYRNRHKGYYREFDLDTLEELTGKVADIRFSGKDNSESKGMELILQSDEKLIPVHLGPAWYMNMQRGNFKKGDIVTVKGSRADLNHKSVLIAQELKQGNKLLRLRDENGHPHWIAWERLS</sequence>